<dbReference type="NCBIfam" id="TIGR01730">
    <property type="entry name" value="RND_mfp"/>
    <property type="match status" value="1"/>
</dbReference>
<reference evidence="4 5" key="1">
    <citation type="submission" date="2017-09" db="EMBL/GenBank/DDBJ databases">
        <title>Genomics of the genus Arcobacter.</title>
        <authorList>
            <person name="Perez-Cataluna A."/>
            <person name="Figueras M.J."/>
            <person name="Salas-Masso N."/>
        </authorList>
    </citation>
    <scope>NUCLEOTIDE SEQUENCE [LARGE SCALE GENOMIC DNA]</scope>
    <source>
        <strain evidence="4 5">DSM 18005</strain>
    </source>
</reference>
<comment type="similarity">
    <text evidence="1">Belongs to the membrane fusion protein (MFP) (TC 8.A.1) family.</text>
</comment>
<keyword evidence="5" id="KW-1185">Reference proteome</keyword>
<organism evidence="4 5">
    <name type="scientific">Malaciobacter halophilus</name>
    <dbReference type="NCBI Taxonomy" id="197482"/>
    <lineage>
        <taxon>Bacteria</taxon>
        <taxon>Pseudomonadati</taxon>
        <taxon>Campylobacterota</taxon>
        <taxon>Epsilonproteobacteria</taxon>
        <taxon>Campylobacterales</taxon>
        <taxon>Arcobacteraceae</taxon>
        <taxon>Malaciobacter</taxon>
    </lineage>
</organism>
<dbReference type="EMBL" id="NXIF01000038">
    <property type="protein sequence ID" value="PKI80294.1"/>
    <property type="molecule type" value="Genomic_DNA"/>
</dbReference>
<sequence length="333" mass="38282">MKKLLTICLVGLTLANAKIIEVEQLFNKKITTVKKENISFTKEFYANSLIIEDKVIDIVTRFDGYITKLNANRLYMDVKKGQALFSIYSDDIYNITKELKVAKSLDKQLYKSTLDKLEVLAINKKEINKLKNLKNEFKDVTFYSPTNAIVLQKNINYKSFAKKGNLLLQLANIDKLWVVAKIYESDLKDIKVGQRTKIFFDGLKQPIDSKIDFIYPNIDSKSKTVDIRMTVDNKDKKIYPNMFAKVKVEIANSSMLTLPKTAVLNKANKYYVFEPISKSEFEPIEVEVKRVSSNKYQILSGLKQGQKVINNSLFLLDSDAVTNGLYEDNDEDW</sequence>
<dbReference type="InterPro" id="IPR058792">
    <property type="entry name" value="Beta-barrel_RND_2"/>
</dbReference>
<dbReference type="KEGG" id="ahs:AHALO_0092"/>
<dbReference type="GO" id="GO:0046914">
    <property type="term" value="F:transition metal ion binding"/>
    <property type="evidence" value="ECO:0007669"/>
    <property type="project" value="TreeGrafter"/>
</dbReference>
<dbReference type="FunFam" id="2.40.30.170:FF:000010">
    <property type="entry name" value="Efflux RND transporter periplasmic adaptor subunit"/>
    <property type="match status" value="1"/>
</dbReference>
<dbReference type="OrthoDB" id="9806939at2"/>
<dbReference type="GO" id="GO:0060003">
    <property type="term" value="P:copper ion export"/>
    <property type="evidence" value="ECO:0007669"/>
    <property type="project" value="TreeGrafter"/>
</dbReference>
<dbReference type="InterPro" id="IPR051909">
    <property type="entry name" value="MFP_Cation_Efflux"/>
</dbReference>
<dbReference type="GO" id="GO:0022857">
    <property type="term" value="F:transmembrane transporter activity"/>
    <property type="evidence" value="ECO:0007669"/>
    <property type="project" value="InterPro"/>
</dbReference>
<accession>A0A2N1J1B4</accession>
<gene>
    <name evidence="4" type="ORF">CP960_10105</name>
</gene>
<dbReference type="PANTHER" id="PTHR30097:SF15">
    <property type="entry name" value="CATION EFFLUX SYSTEM PROTEIN CUSB"/>
    <property type="match status" value="1"/>
</dbReference>
<dbReference type="GO" id="GO:0016020">
    <property type="term" value="C:membrane"/>
    <property type="evidence" value="ECO:0007669"/>
    <property type="project" value="InterPro"/>
</dbReference>
<comment type="caution">
    <text evidence="4">The sequence shown here is derived from an EMBL/GenBank/DDBJ whole genome shotgun (WGS) entry which is preliminary data.</text>
</comment>
<evidence type="ECO:0000256" key="1">
    <source>
        <dbReference type="ARBA" id="ARBA00009477"/>
    </source>
</evidence>
<evidence type="ECO:0000259" key="3">
    <source>
        <dbReference type="Pfam" id="PF25954"/>
    </source>
</evidence>
<dbReference type="Gene3D" id="2.40.420.20">
    <property type="match status" value="1"/>
</dbReference>
<dbReference type="Pfam" id="PF25954">
    <property type="entry name" value="Beta-barrel_RND_2"/>
    <property type="match status" value="1"/>
</dbReference>
<evidence type="ECO:0000313" key="4">
    <source>
        <dbReference type="EMBL" id="PKI80294.1"/>
    </source>
</evidence>
<name>A0A2N1J1B4_9BACT</name>
<proteinExistence type="inferred from homology"/>
<dbReference type="GO" id="GO:0015679">
    <property type="term" value="P:plasma membrane copper ion transport"/>
    <property type="evidence" value="ECO:0007669"/>
    <property type="project" value="TreeGrafter"/>
</dbReference>
<dbReference type="SUPFAM" id="SSF111369">
    <property type="entry name" value="HlyD-like secretion proteins"/>
    <property type="match status" value="1"/>
</dbReference>
<feature type="domain" description="CusB-like beta-barrel" evidence="3">
    <location>
        <begin position="175"/>
        <end position="249"/>
    </location>
</feature>
<evidence type="ECO:0000256" key="2">
    <source>
        <dbReference type="ARBA" id="ARBA00022448"/>
    </source>
</evidence>
<dbReference type="GO" id="GO:0030288">
    <property type="term" value="C:outer membrane-bounded periplasmic space"/>
    <property type="evidence" value="ECO:0007669"/>
    <property type="project" value="TreeGrafter"/>
</dbReference>
<dbReference type="Proteomes" id="UP000233248">
    <property type="component" value="Unassembled WGS sequence"/>
</dbReference>
<dbReference type="RefSeq" id="WP_101185290.1">
    <property type="nucleotide sequence ID" value="NZ_CP031218.1"/>
</dbReference>
<dbReference type="PANTHER" id="PTHR30097">
    <property type="entry name" value="CATION EFFLUX SYSTEM PROTEIN CUSB"/>
    <property type="match status" value="1"/>
</dbReference>
<dbReference type="InterPro" id="IPR006143">
    <property type="entry name" value="RND_pump_MFP"/>
</dbReference>
<dbReference type="AlphaFoldDB" id="A0A2N1J1B4"/>
<dbReference type="Gene3D" id="2.40.30.170">
    <property type="match status" value="1"/>
</dbReference>
<keyword evidence="2" id="KW-0813">Transport</keyword>
<protein>
    <submittedName>
        <fullName evidence="4">Cation transporter</fullName>
    </submittedName>
</protein>
<evidence type="ECO:0000313" key="5">
    <source>
        <dbReference type="Proteomes" id="UP000233248"/>
    </source>
</evidence>